<keyword evidence="1" id="KW-0472">Membrane</keyword>
<dbReference type="EMBL" id="AP008971">
    <property type="protein sequence ID" value="BAG09021.1"/>
    <property type="molecule type" value="Genomic_DNA"/>
</dbReference>
<protein>
    <submittedName>
        <fullName evidence="2">Uncharacterized protein</fullName>
    </submittedName>
</protein>
<accession>B0S3T1</accession>
<reference evidence="2 3" key="1">
    <citation type="journal article" date="2008" name="DNA Res.">
        <title>Complete genome sequence of Finegoldia magna, an anaerobic opportunistic pathogen.</title>
        <authorList>
            <person name="Goto T."/>
            <person name="Yamashita A."/>
            <person name="Hirakawa H."/>
            <person name="Matsutani M."/>
            <person name="Todo K."/>
            <person name="Ohshima K."/>
            <person name="Toh H."/>
            <person name="Miyamoto K."/>
            <person name="Kuhara S."/>
            <person name="Hattori M."/>
            <person name="Shimizu T."/>
            <person name="Akimoto S."/>
        </authorList>
    </citation>
    <scope>NUCLEOTIDE SEQUENCE [LARGE SCALE GENOMIC DNA]</scope>
    <source>
        <strain evidence="3">ATCC 29328 / DSM 20472 / WAL 2508</strain>
    </source>
</reference>
<keyword evidence="1" id="KW-0812">Transmembrane</keyword>
<organism evidence="2 3">
    <name type="scientific">Finegoldia magna (strain ATCC 29328 / DSM 20472 / WAL 2508)</name>
    <name type="common">Peptostreptococcus magnus</name>
    <dbReference type="NCBI Taxonomy" id="334413"/>
    <lineage>
        <taxon>Bacteria</taxon>
        <taxon>Bacillati</taxon>
        <taxon>Bacillota</taxon>
        <taxon>Tissierellia</taxon>
        <taxon>Tissierellales</taxon>
        <taxon>Peptoniphilaceae</taxon>
        <taxon>Finegoldia</taxon>
    </lineage>
</organism>
<dbReference type="STRING" id="334413.FMG_1603"/>
<evidence type="ECO:0000313" key="2">
    <source>
        <dbReference type="EMBL" id="BAG09021.1"/>
    </source>
</evidence>
<evidence type="ECO:0000313" key="3">
    <source>
        <dbReference type="Proteomes" id="UP000001319"/>
    </source>
</evidence>
<name>B0S3T1_FINM2</name>
<keyword evidence="1" id="KW-1133">Transmembrane helix</keyword>
<feature type="transmembrane region" description="Helical" evidence="1">
    <location>
        <begin position="75"/>
        <end position="106"/>
    </location>
</feature>
<feature type="transmembrane region" description="Helical" evidence="1">
    <location>
        <begin position="142"/>
        <end position="160"/>
    </location>
</feature>
<dbReference type="AlphaFoldDB" id="B0S3T1"/>
<keyword evidence="3" id="KW-1185">Reference proteome</keyword>
<feature type="transmembrane region" description="Helical" evidence="1">
    <location>
        <begin position="35"/>
        <end position="63"/>
    </location>
</feature>
<proteinExistence type="predicted"/>
<dbReference type="Proteomes" id="UP000001319">
    <property type="component" value="Chromosome"/>
</dbReference>
<gene>
    <name evidence="2" type="ordered locus">FMG_1603</name>
</gene>
<sequence length="187" mass="21395">MEENMEAIIFVMLIAKCLMDLYLKRLSIKNIGVFVLISVFLCAIFRITNTTSICDFALLLGFVDIMVDDFVTNEVYWINILFFMICSVIVSVFSSFFVKSFLILLIPVIVNFFTKERFMGMVDCLIILGIGMSKSLTDLVNFVFYLGIISGIRALIYIIRKEEGEEIAFVPVIWSSFLLYVVMGNVF</sequence>
<dbReference type="HOGENOM" id="CLU_1445679_0_0_9"/>
<feature type="transmembrane region" description="Helical" evidence="1">
    <location>
        <begin position="167"/>
        <end position="186"/>
    </location>
</feature>
<evidence type="ECO:0000256" key="1">
    <source>
        <dbReference type="SAM" id="Phobius"/>
    </source>
</evidence>
<dbReference type="KEGG" id="fma:FMG_1603"/>